<proteinExistence type="predicted"/>
<sequence length="150" mass="16893">MWKVNNNQKYNIPFPSMIIRLASALGVERRLGDRMSALISTHPYLPFGEYEERASKKKKTSEPPPSSSAPPTPSAPALTVRPLYKLVQDLLQELHRHECRCERRYQWLADRQEGRDPGPPPVATPEPEPEPETEPAAAEAAEEEIVELAV</sequence>
<organism evidence="2 3">
    <name type="scientific">Arachis hypogaea</name>
    <name type="common">Peanut</name>
    <dbReference type="NCBI Taxonomy" id="3818"/>
    <lineage>
        <taxon>Eukaryota</taxon>
        <taxon>Viridiplantae</taxon>
        <taxon>Streptophyta</taxon>
        <taxon>Embryophyta</taxon>
        <taxon>Tracheophyta</taxon>
        <taxon>Spermatophyta</taxon>
        <taxon>Magnoliopsida</taxon>
        <taxon>eudicotyledons</taxon>
        <taxon>Gunneridae</taxon>
        <taxon>Pentapetalae</taxon>
        <taxon>rosids</taxon>
        <taxon>fabids</taxon>
        <taxon>Fabales</taxon>
        <taxon>Fabaceae</taxon>
        <taxon>Papilionoideae</taxon>
        <taxon>50 kb inversion clade</taxon>
        <taxon>dalbergioids sensu lato</taxon>
        <taxon>Dalbergieae</taxon>
        <taxon>Pterocarpus clade</taxon>
        <taxon>Arachis</taxon>
    </lineage>
</organism>
<evidence type="ECO:0000313" key="2">
    <source>
        <dbReference type="EMBL" id="QHN78773.1"/>
    </source>
</evidence>
<feature type="compositionally biased region" description="Pro residues" evidence="1">
    <location>
        <begin position="117"/>
        <end position="126"/>
    </location>
</feature>
<gene>
    <name evidence="2" type="ORF">DS421_19g664290</name>
</gene>
<feature type="compositionally biased region" description="Acidic residues" evidence="1">
    <location>
        <begin position="140"/>
        <end position="150"/>
    </location>
</feature>
<feature type="region of interest" description="Disordered" evidence="1">
    <location>
        <begin position="109"/>
        <end position="150"/>
    </location>
</feature>
<feature type="compositionally biased region" description="Pro residues" evidence="1">
    <location>
        <begin position="62"/>
        <end position="74"/>
    </location>
</feature>
<dbReference type="AlphaFoldDB" id="A0A6B9VBJ6"/>
<evidence type="ECO:0000313" key="3">
    <source>
        <dbReference type="Proteomes" id="UP000464620"/>
    </source>
</evidence>
<accession>A0A6B9VBJ6</accession>
<evidence type="ECO:0000256" key="1">
    <source>
        <dbReference type="SAM" id="MobiDB-lite"/>
    </source>
</evidence>
<reference evidence="2 3" key="1">
    <citation type="submission" date="2020-01" db="EMBL/GenBank/DDBJ databases">
        <title>Genome sequence of Arachis hypogaea, cultivar Shitouqi.</title>
        <authorList>
            <person name="Zhuang W."/>
            <person name="Chen H."/>
            <person name="Varshney R."/>
            <person name="Wang D."/>
            <person name="Ming R."/>
        </authorList>
    </citation>
    <scope>NUCLEOTIDE SEQUENCE [LARGE SCALE GENOMIC DNA]</scope>
    <source>
        <tissue evidence="2">Young leaf</tissue>
    </source>
</reference>
<feature type="region of interest" description="Disordered" evidence="1">
    <location>
        <begin position="49"/>
        <end position="78"/>
    </location>
</feature>
<protein>
    <submittedName>
        <fullName evidence="2">Uncharacterized protein</fullName>
    </submittedName>
</protein>
<dbReference type="EMBL" id="CP031001">
    <property type="protein sequence ID" value="QHN78773.1"/>
    <property type="molecule type" value="Genomic_DNA"/>
</dbReference>
<name>A0A6B9VBJ6_ARAHY</name>
<dbReference type="Proteomes" id="UP000464620">
    <property type="component" value="Chromosome B09"/>
</dbReference>